<keyword evidence="1" id="KW-0732">Signal</keyword>
<organism evidence="2">
    <name type="scientific">Mizugakiibacter sediminis</name>
    <dbReference type="NCBI Taxonomy" id="1475481"/>
    <lineage>
        <taxon>Bacteria</taxon>
        <taxon>Pseudomonadati</taxon>
        <taxon>Pseudomonadota</taxon>
        <taxon>Gammaproteobacteria</taxon>
        <taxon>Lysobacterales</taxon>
        <taxon>Rhodanobacteraceae</taxon>
        <taxon>Mizugakiibacter</taxon>
    </lineage>
</organism>
<dbReference type="HOGENOM" id="CLU_100924_3_0_6"/>
<sequence>MRSYAMFRAPLRLLAPAALLALAACAPAPIYKVAPTTLTVPPQQVAETPERYSNAEVLWGGRIIKVDNYPDHSEIEVLAYPLDRSQRPLGAQPAGGRFLVVMPGYVERYDYPEGHFMTLVGRLNGTRAGKVGDHDYVFPLVQVGQSHVWTPEELQSRKPDVHFGIGIGVIKGWR</sequence>
<name>A0A0S6Z100_9GAMM</name>
<accession>A0A0S6Z100</accession>
<dbReference type="GO" id="GO:0019867">
    <property type="term" value="C:outer membrane"/>
    <property type="evidence" value="ECO:0007669"/>
    <property type="project" value="InterPro"/>
</dbReference>
<dbReference type="PIRSF" id="PIRSF004982">
    <property type="entry name" value="SlP"/>
    <property type="match status" value="1"/>
</dbReference>
<gene>
    <name evidence="2" type="ORF">MBSD_1103</name>
</gene>
<dbReference type="EMBL" id="DF952378">
    <property type="protein sequence ID" value="GAN44568.1"/>
    <property type="molecule type" value="Genomic_DNA"/>
</dbReference>
<proteinExistence type="predicted"/>
<dbReference type="PROSITE" id="PS51257">
    <property type="entry name" value="PROKAR_LIPOPROTEIN"/>
    <property type="match status" value="1"/>
</dbReference>
<evidence type="ECO:0000256" key="1">
    <source>
        <dbReference type="SAM" id="SignalP"/>
    </source>
</evidence>
<dbReference type="PANTHER" id="PTHR37530:SF1">
    <property type="entry name" value="OUTER MEMBRANE PROTEIN SLP"/>
    <property type="match status" value="1"/>
</dbReference>
<reference evidence="2" key="1">
    <citation type="submission" date="2015-03" db="EMBL/GenBank/DDBJ databases">
        <title>Draft genome sequence of Mizugakiibacter sediminis skMP5.</title>
        <authorList>
            <person name="Watanabe T."/>
            <person name="Kojima H."/>
            <person name="Fukui M."/>
        </authorList>
    </citation>
    <scope>NUCLEOTIDE SEQUENCE</scope>
    <source>
        <strain evidence="2">SkMP5</strain>
    </source>
</reference>
<dbReference type="AlphaFoldDB" id="A0A0S6Z100"/>
<dbReference type="Pfam" id="PF03843">
    <property type="entry name" value="Slp"/>
    <property type="match status" value="1"/>
</dbReference>
<dbReference type="InterPro" id="IPR004658">
    <property type="entry name" value="OMP_Slp"/>
</dbReference>
<feature type="chain" id="PRO_5006632626" evidence="1">
    <location>
        <begin position="29"/>
        <end position="174"/>
    </location>
</feature>
<evidence type="ECO:0000313" key="2">
    <source>
        <dbReference type="EMBL" id="GAN44568.1"/>
    </source>
</evidence>
<feature type="signal peptide" evidence="1">
    <location>
        <begin position="1"/>
        <end position="28"/>
    </location>
</feature>
<protein>
    <submittedName>
        <fullName evidence="2">Membrane protein</fullName>
    </submittedName>
</protein>
<dbReference type="PANTHER" id="PTHR37530">
    <property type="entry name" value="OUTER MEMBRANE PROTEIN SLP"/>
    <property type="match status" value="1"/>
</dbReference>